<dbReference type="AlphaFoldDB" id="A0A085GFW0"/>
<dbReference type="InterPro" id="IPR000792">
    <property type="entry name" value="Tscrpt_reg_LuxR_C"/>
</dbReference>
<dbReference type="SUPFAM" id="SSF46894">
    <property type="entry name" value="C-terminal effector domain of the bipartite response regulators"/>
    <property type="match status" value="1"/>
</dbReference>
<evidence type="ECO:0000313" key="3">
    <source>
        <dbReference type="EMBL" id="KFC82605.1"/>
    </source>
</evidence>
<dbReference type="Gene3D" id="1.10.10.10">
    <property type="entry name" value="Winged helix-like DNA-binding domain superfamily/Winged helix DNA-binding domain"/>
    <property type="match status" value="1"/>
</dbReference>
<dbReference type="RefSeq" id="WP_034493867.1">
    <property type="nucleotide sequence ID" value="NZ_JMPI01000022.1"/>
</dbReference>
<name>A0A085GFW0_9ENTR</name>
<reference evidence="3 4" key="1">
    <citation type="submission" date="2014-05" db="EMBL/GenBank/DDBJ databases">
        <title>ATOL: Assembling a taxonomically balanced genome-scale reconstruction of the evolutionary history of the Enterobacteriaceae.</title>
        <authorList>
            <person name="Plunkett G.III."/>
            <person name="Neeno-Eckwall E.C."/>
            <person name="Glasner J.D."/>
            <person name="Perna N.T."/>
        </authorList>
    </citation>
    <scope>NUCLEOTIDE SEQUENCE [LARGE SCALE GENOMIC DNA]</scope>
    <source>
        <strain evidence="3 4">ATCC 33320</strain>
    </source>
</reference>
<keyword evidence="4" id="KW-1185">Reference proteome</keyword>
<evidence type="ECO:0000256" key="1">
    <source>
        <dbReference type="ARBA" id="ARBA00023125"/>
    </source>
</evidence>
<dbReference type="STRING" id="1006004.GBAG_0967"/>
<dbReference type="SMART" id="SM00421">
    <property type="entry name" value="HTH_LUXR"/>
    <property type="match status" value="1"/>
</dbReference>
<feature type="domain" description="HTH luxR-type" evidence="2">
    <location>
        <begin position="118"/>
        <end position="175"/>
    </location>
</feature>
<dbReference type="GO" id="GO:0003677">
    <property type="term" value="F:DNA binding"/>
    <property type="evidence" value="ECO:0007669"/>
    <property type="project" value="UniProtKB-KW"/>
</dbReference>
<dbReference type="InterPro" id="IPR016032">
    <property type="entry name" value="Sig_transdc_resp-reg_C-effctor"/>
</dbReference>
<dbReference type="Proteomes" id="UP000028653">
    <property type="component" value="Unassembled WGS sequence"/>
</dbReference>
<accession>A0A085GFW0</accession>
<sequence length="185" mass="21201">MTVLSNKVIYILSDNRFLLPGVEKALSNFHEPNAVLTVRQIPNSQLLGLLTQLSDQKNDPHTFNYFIAERHVFYILKSHNFSPRGVLIPPTISISELQSILLKPNKSTNELNSNFYYRNTHSHREVEIVSLLLEGMPHKSIADKLGISIKTVSHHKQVAIRKSGFSNFNEYYMRNLSIHPLIQSH</sequence>
<dbReference type="Pfam" id="PF00196">
    <property type="entry name" value="GerE"/>
    <property type="match status" value="1"/>
</dbReference>
<comment type="caution">
    <text evidence="3">The sequence shown here is derived from an EMBL/GenBank/DDBJ whole genome shotgun (WGS) entry which is preliminary data.</text>
</comment>
<organism evidence="3 4">
    <name type="scientific">Buttiauxella agrestis ATCC 33320</name>
    <dbReference type="NCBI Taxonomy" id="1006004"/>
    <lineage>
        <taxon>Bacteria</taxon>
        <taxon>Pseudomonadati</taxon>
        <taxon>Pseudomonadota</taxon>
        <taxon>Gammaproteobacteria</taxon>
        <taxon>Enterobacterales</taxon>
        <taxon>Enterobacteriaceae</taxon>
        <taxon>Buttiauxella</taxon>
    </lineage>
</organism>
<dbReference type="InterPro" id="IPR036388">
    <property type="entry name" value="WH-like_DNA-bd_sf"/>
</dbReference>
<proteinExistence type="predicted"/>
<gene>
    <name evidence="3" type="ORF">GBAG_0967</name>
</gene>
<evidence type="ECO:0000313" key="4">
    <source>
        <dbReference type="Proteomes" id="UP000028653"/>
    </source>
</evidence>
<keyword evidence="1" id="KW-0238">DNA-binding</keyword>
<dbReference type="GO" id="GO:0006355">
    <property type="term" value="P:regulation of DNA-templated transcription"/>
    <property type="evidence" value="ECO:0007669"/>
    <property type="project" value="InterPro"/>
</dbReference>
<evidence type="ECO:0000259" key="2">
    <source>
        <dbReference type="SMART" id="SM00421"/>
    </source>
</evidence>
<dbReference type="PRINTS" id="PR00038">
    <property type="entry name" value="HTHLUXR"/>
</dbReference>
<dbReference type="CDD" id="cd06170">
    <property type="entry name" value="LuxR_C_like"/>
    <property type="match status" value="1"/>
</dbReference>
<dbReference type="EMBL" id="JMPI01000022">
    <property type="protein sequence ID" value="KFC82605.1"/>
    <property type="molecule type" value="Genomic_DNA"/>
</dbReference>
<protein>
    <recommendedName>
        <fullName evidence="2">HTH luxR-type domain-containing protein</fullName>
    </recommendedName>
</protein>